<dbReference type="Pfam" id="PF12704">
    <property type="entry name" value="MacB_PCD"/>
    <property type="match status" value="1"/>
</dbReference>
<dbReference type="AlphaFoldDB" id="A0A1F4T7G8"/>
<name>A0A1F4T7G8_UNCSA</name>
<dbReference type="PANTHER" id="PTHR30489:SF0">
    <property type="entry name" value="LIPOPROTEIN-RELEASING SYSTEM TRANSMEMBRANE PROTEIN LOLE"/>
    <property type="match status" value="1"/>
</dbReference>
<dbReference type="GO" id="GO:0044874">
    <property type="term" value="P:lipoprotein localization to outer membrane"/>
    <property type="evidence" value="ECO:0007669"/>
    <property type="project" value="TreeGrafter"/>
</dbReference>
<dbReference type="EMBL" id="MEUG01000001">
    <property type="protein sequence ID" value="OGC28731.1"/>
    <property type="molecule type" value="Genomic_DNA"/>
</dbReference>
<dbReference type="InterPro" id="IPR025857">
    <property type="entry name" value="MacB_PCD"/>
</dbReference>
<organism evidence="10 11">
    <name type="scientific">candidate division WOR-1 bacterium RIFOXYC12_FULL_54_18</name>
    <dbReference type="NCBI Taxonomy" id="1802584"/>
    <lineage>
        <taxon>Bacteria</taxon>
        <taxon>Bacillati</taxon>
        <taxon>Saganbacteria</taxon>
    </lineage>
</organism>
<protein>
    <recommendedName>
        <fullName evidence="12">ABC3 transporter permease protein domain-containing protein</fullName>
    </recommendedName>
</protein>
<evidence type="ECO:0000256" key="2">
    <source>
        <dbReference type="ARBA" id="ARBA00005236"/>
    </source>
</evidence>
<reference evidence="10 11" key="1">
    <citation type="journal article" date="2016" name="Nat. Commun.">
        <title>Thousands of microbial genomes shed light on interconnected biogeochemical processes in an aquifer system.</title>
        <authorList>
            <person name="Anantharaman K."/>
            <person name="Brown C.T."/>
            <person name="Hug L.A."/>
            <person name="Sharon I."/>
            <person name="Castelle C.J."/>
            <person name="Probst A.J."/>
            <person name="Thomas B.C."/>
            <person name="Singh A."/>
            <person name="Wilkins M.J."/>
            <person name="Karaoz U."/>
            <person name="Brodie E.L."/>
            <person name="Williams K.H."/>
            <person name="Hubbard S.S."/>
            <person name="Banfield J.F."/>
        </authorList>
    </citation>
    <scope>NUCLEOTIDE SEQUENCE [LARGE SCALE GENOMIC DNA]</scope>
</reference>
<evidence type="ECO:0000256" key="6">
    <source>
        <dbReference type="ARBA" id="ARBA00023136"/>
    </source>
</evidence>
<proteinExistence type="inferred from homology"/>
<feature type="transmembrane region" description="Helical" evidence="7">
    <location>
        <begin position="16"/>
        <end position="36"/>
    </location>
</feature>
<evidence type="ECO:0000259" key="8">
    <source>
        <dbReference type="Pfam" id="PF02687"/>
    </source>
</evidence>
<evidence type="ECO:0000256" key="5">
    <source>
        <dbReference type="ARBA" id="ARBA00022989"/>
    </source>
</evidence>
<accession>A0A1F4T7G8</accession>
<dbReference type="GO" id="GO:0098797">
    <property type="term" value="C:plasma membrane protein complex"/>
    <property type="evidence" value="ECO:0007669"/>
    <property type="project" value="TreeGrafter"/>
</dbReference>
<keyword evidence="6 7" id="KW-0472">Membrane</keyword>
<dbReference type="Pfam" id="PF02687">
    <property type="entry name" value="FtsX"/>
    <property type="match status" value="1"/>
</dbReference>
<evidence type="ECO:0000256" key="7">
    <source>
        <dbReference type="SAM" id="Phobius"/>
    </source>
</evidence>
<keyword evidence="5 7" id="KW-1133">Transmembrane helix</keyword>
<keyword evidence="3" id="KW-1003">Cell membrane</keyword>
<keyword evidence="4 7" id="KW-0812">Transmembrane</keyword>
<dbReference type="Proteomes" id="UP000178602">
    <property type="component" value="Unassembled WGS sequence"/>
</dbReference>
<evidence type="ECO:0000259" key="9">
    <source>
        <dbReference type="Pfam" id="PF12704"/>
    </source>
</evidence>
<evidence type="ECO:0000256" key="4">
    <source>
        <dbReference type="ARBA" id="ARBA00022692"/>
    </source>
</evidence>
<feature type="domain" description="ABC3 transporter permease C-terminal" evidence="8">
    <location>
        <begin position="260"/>
        <end position="330"/>
    </location>
</feature>
<dbReference type="InterPro" id="IPR051447">
    <property type="entry name" value="Lipoprotein-release_system"/>
</dbReference>
<evidence type="ECO:0008006" key="12">
    <source>
        <dbReference type="Google" id="ProtNLM"/>
    </source>
</evidence>
<evidence type="ECO:0000256" key="1">
    <source>
        <dbReference type="ARBA" id="ARBA00004651"/>
    </source>
</evidence>
<feature type="transmembrane region" description="Helical" evidence="7">
    <location>
        <begin position="300"/>
        <end position="327"/>
    </location>
</feature>
<dbReference type="PANTHER" id="PTHR30489">
    <property type="entry name" value="LIPOPROTEIN-RELEASING SYSTEM TRANSMEMBRANE PROTEIN LOLE"/>
    <property type="match status" value="1"/>
</dbReference>
<gene>
    <name evidence="10" type="ORF">A3K49_07255</name>
</gene>
<evidence type="ECO:0000256" key="3">
    <source>
        <dbReference type="ARBA" id="ARBA00022475"/>
    </source>
</evidence>
<comment type="subcellular location">
    <subcellularLocation>
        <location evidence="1">Cell membrane</location>
        <topology evidence="1">Multi-pass membrane protein</topology>
    </subcellularLocation>
</comment>
<comment type="similarity">
    <text evidence="2">Belongs to the ABC-4 integral membrane protein family. LolC/E subfamily.</text>
</comment>
<evidence type="ECO:0000313" key="10">
    <source>
        <dbReference type="EMBL" id="OGC28731.1"/>
    </source>
</evidence>
<evidence type="ECO:0000313" key="11">
    <source>
        <dbReference type="Proteomes" id="UP000178602"/>
    </source>
</evidence>
<feature type="domain" description="MacB-like periplasmic core" evidence="9">
    <location>
        <begin position="21"/>
        <end position="230"/>
    </location>
</feature>
<dbReference type="InterPro" id="IPR003838">
    <property type="entry name" value="ABC3_permease_C"/>
</dbReference>
<sequence>MLFRLAIRHLASRPRFFPVVSLAIVVAGAIVVNCFLADLERRLIKDEIDLRFSHVKVQPKEYDAAAYSLSKLIVSPEAVIQELSGQKRTIGVAPRVKFRALLSTAGGDLPVAVNAIDSERDDLVFKLQGKVKTGRYLAGSEEAALLGKELATGLGLAVGDQIDLLAQGKNGVYHEFSLLVKGVLETGDKEIDGASIFVPLAVAQAGLNLGDGVTEISLRLKNPADAPAVKLDRLAVKSWQEEISKTGWLEQARYYITSGFAAALGLIVLIVSANYFRLAGIKRRQEYAYLKRLGFKSWEFLILAAWELFFILGSGIILGLLLGGVLLKCLRWL</sequence>
<comment type="caution">
    <text evidence="10">The sequence shown here is derived from an EMBL/GenBank/DDBJ whole genome shotgun (WGS) entry which is preliminary data.</text>
</comment>
<feature type="transmembrane region" description="Helical" evidence="7">
    <location>
        <begin position="254"/>
        <end position="276"/>
    </location>
</feature>